<dbReference type="AlphaFoldDB" id="A0AAD7MC47"/>
<dbReference type="Proteomes" id="UP001221757">
    <property type="component" value="Unassembled WGS sequence"/>
</dbReference>
<keyword evidence="1" id="KW-0472">Membrane</keyword>
<evidence type="ECO:0000313" key="3">
    <source>
        <dbReference type="Proteomes" id="UP001221757"/>
    </source>
</evidence>
<comment type="caution">
    <text evidence="2">The sequence shown here is derived from an EMBL/GenBank/DDBJ whole genome shotgun (WGS) entry which is preliminary data.</text>
</comment>
<name>A0AAD7MC47_MYCRO</name>
<keyword evidence="3" id="KW-1185">Reference proteome</keyword>
<sequence length="322" mass="35065">MRSNQVIIARLILLSSQANLHLLVLILAASSANGTRASGGPLPGAALCLILTSLAYFILVSLAGIVWCLKVPAPFISSLKFECGWTALLLIVELAATIGVTVNIAPPGNSLFAHTFLVSAAWVTVAFALIYVAALITIVMVHKPMFPRIWSASASSVDWFCHRELNADSLENDTWTRYLSDIESSGKQRFTIPDFGKPTPTPPMMEKAPWAQNIRRGVDDPFTLKAESDAASEANSFKLNAALPPLPLRVESKGVGSRFVERFRESQMITRSTKGPPTPFPQPVAPTPFPRCVDDHDMPIPLPTNRSFWIRADSVHAEPPTP</sequence>
<feature type="transmembrane region" description="Helical" evidence="1">
    <location>
        <begin position="111"/>
        <end position="141"/>
    </location>
</feature>
<gene>
    <name evidence="2" type="ORF">B0H17DRAFT_250101</name>
</gene>
<dbReference type="EMBL" id="JARKIE010000002">
    <property type="protein sequence ID" value="KAJ7710015.1"/>
    <property type="molecule type" value="Genomic_DNA"/>
</dbReference>
<reference evidence="2" key="1">
    <citation type="submission" date="2023-03" db="EMBL/GenBank/DDBJ databases">
        <title>Massive genome expansion in bonnet fungi (Mycena s.s.) driven by repeated elements and novel gene families across ecological guilds.</title>
        <authorList>
            <consortium name="Lawrence Berkeley National Laboratory"/>
            <person name="Harder C.B."/>
            <person name="Miyauchi S."/>
            <person name="Viragh M."/>
            <person name="Kuo A."/>
            <person name="Thoen E."/>
            <person name="Andreopoulos B."/>
            <person name="Lu D."/>
            <person name="Skrede I."/>
            <person name="Drula E."/>
            <person name="Henrissat B."/>
            <person name="Morin E."/>
            <person name="Kohler A."/>
            <person name="Barry K."/>
            <person name="LaButti K."/>
            <person name="Morin E."/>
            <person name="Salamov A."/>
            <person name="Lipzen A."/>
            <person name="Mereny Z."/>
            <person name="Hegedus B."/>
            <person name="Baldrian P."/>
            <person name="Stursova M."/>
            <person name="Weitz H."/>
            <person name="Taylor A."/>
            <person name="Grigoriev I.V."/>
            <person name="Nagy L.G."/>
            <person name="Martin F."/>
            <person name="Kauserud H."/>
        </authorList>
    </citation>
    <scope>NUCLEOTIDE SEQUENCE</scope>
    <source>
        <strain evidence="2">CBHHK067</strain>
    </source>
</reference>
<accession>A0AAD7MC47</accession>
<organism evidence="2 3">
    <name type="scientific">Mycena rosella</name>
    <name type="common">Pink bonnet</name>
    <name type="synonym">Agaricus rosellus</name>
    <dbReference type="NCBI Taxonomy" id="1033263"/>
    <lineage>
        <taxon>Eukaryota</taxon>
        <taxon>Fungi</taxon>
        <taxon>Dikarya</taxon>
        <taxon>Basidiomycota</taxon>
        <taxon>Agaricomycotina</taxon>
        <taxon>Agaricomycetes</taxon>
        <taxon>Agaricomycetidae</taxon>
        <taxon>Agaricales</taxon>
        <taxon>Marasmiineae</taxon>
        <taxon>Mycenaceae</taxon>
        <taxon>Mycena</taxon>
    </lineage>
</organism>
<feature type="transmembrane region" description="Helical" evidence="1">
    <location>
        <begin position="81"/>
        <end position="105"/>
    </location>
</feature>
<evidence type="ECO:0000313" key="2">
    <source>
        <dbReference type="EMBL" id="KAJ7710015.1"/>
    </source>
</evidence>
<keyword evidence="1" id="KW-1133">Transmembrane helix</keyword>
<feature type="transmembrane region" description="Helical" evidence="1">
    <location>
        <begin position="44"/>
        <end position="69"/>
    </location>
</feature>
<protein>
    <submittedName>
        <fullName evidence="2">Uncharacterized protein</fullName>
    </submittedName>
</protein>
<proteinExistence type="predicted"/>
<keyword evidence="1" id="KW-0812">Transmembrane</keyword>
<evidence type="ECO:0000256" key="1">
    <source>
        <dbReference type="SAM" id="Phobius"/>
    </source>
</evidence>